<keyword evidence="2" id="KW-1185">Reference proteome</keyword>
<organism evidence="1 2">
    <name type="scientific">Chitinophaga solisilvae</name>
    <dbReference type="NCBI Taxonomy" id="1233460"/>
    <lineage>
        <taxon>Bacteria</taxon>
        <taxon>Pseudomonadati</taxon>
        <taxon>Bacteroidota</taxon>
        <taxon>Chitinophagia</taxon>
        <taxon>Chitinophagales</taxon>
        <taxon>Chitinophagaceae</taxon>
        <taxon>Chitinophaga</taxon>
    </lineage>
</organism>
<evidence type="ECO:0000313" key="2">
    <source>
        <dbReference type="Proteomes" id="UP000281028"/>
    </source>
</evidence>
<sequence>MKKITALKYLLWLALPLLAISCNKDKTDGFLSPALKYTNPSLRASVGATLFQSGAMVTDESTKPLVFTIEAIRYPDGSIASKVMNYRVDTYFWNAEYSPNDKTAQETDGKRTKVNRPAIDINPENGNIIIYPEATDSFQLTKGKYLIDVRVKNGGGEVLLTSAMTLDIVYALPYTYSGVGIDGRLTGIDTKFERLSETGNTLLVYVLKKDGSPVDPETLFGYDYDDSPDKEDLRDWRHLGLNNPTKYTAFPDHLELQVETFPLPYVLGKVRRIDLYNNGDINGGYFNFWFDFAIRKPGVWKITTQLKYN</sequence>
<dbReference type="OrthoDB" id="739920at2"/>
<dbReference type="PROSITE" id="PS51257">
    <property type="entry name" value="PROKAR_LIPOPROTEIN"/>
    <property type="match status" value="1"/>
</dbReference>
<proteinExistence type="predicted"/>
<accession>A0A433WK34</accession>
<comment type="caution">
    <text evidence="1">The sequence shown here is derived from an EMBL/GenBank/DDBJ whole genome shotgun (WGS) entry which is preliminary data.</text>
</comment>
<dbReference type="Proteomes" id="UP000281028">
    <property type="component" value="Unassembled WGS sequence"/>
</dbReference>
<dbReference type="EMBL" id="RIAR02000001">
    <property type="protein sequence ID" value="NSL90890.1"/>
    <property type="molecule type" value="Genomic_DNA"/>
</dbReference>
<gene>
    <name evidence="1" type="ORF">ECE50_028965</name>
</gene>
<reference evidence="1" key="1">
    <citation type="submission" date="2020-05" db="EMBL/GenBank/DDBJ databases">
        <title>Chitinophaga laudate sp. nov., isolated from a tropical peat swamp.</title>
        <authorList>
            <person name="Goh C.B.S."/>
            <person name="Lee M.S."/>
            <person name="Parimannan S."/>
            <person name="Pasbakhsh P."/>
            <person name="Yule C.M."/>
            <person name="Rajandas H."/>
            <person name="Loke S."/>
            <person name="Croft L."/>
            <person name="Tan J.B.L."/>
        </authorList>
    </citation>
    <scope>NUCLEOTIDE SEQUENCE</scope>
    <source>
        <strain evidence="1">Mgbs1</strain>
    </source>
</reference>
<dbReference type="InterPro" id="IPR032173">
    <property type="entry name" value="DUF5007"/>
</dbReference>
<dbReference type="AlphaFoldDB" id="A0A433WK34"/>
<evidence type="ECO:0000313" key="1">
    <source>
        <dbReference type="EMBL" id="NSL90890.1"/>
    </source>
</evidence>
<dbReference type="Pfam" id="PF16398">
    <property type="entry name" value="DUF5007"/>
    <property type="match status" value="1"/>
</dbReference>
<name>A0A433WK34_9BACT</name>
<protein>
    <submittedName>
        <fullName evidence="1">DUF5007 domain-containing protein</fullName>
    </submittedName>
</protein>